<dbReference type="InterPro" id="IPR017946">
    <property type="entry name" value="PLC-like_Pdiesterase_TIM-brl"/>
</dbReference>
<organism evidence="2 3">
    <name type="scientific">Roseibium suaedae</name>
    <dbReference type="NCBI Taxonomy" id="735517"/>
    <lineage>
        <taxon>Bacteria</taxon>
        <taxon>Pseudomonadati</taxon>
        <taxon>Pseudomonadota</taxon>
        <taxon>Alphaproteobacteria</taxon>
        <taxon>Hyphomicrobiales</taxon>
        <taxon>Stappiaceae</taxon>
        <taxon>Roseibium</taxon>
    </lineage>
</organism>
<proteinExistence type="predicted"/>
<gene>
    <name evidence="2" type="ORF">SAMN05444272_0961</name>
</gene>
<dbReference type="Gene3D" id="3.20.20.190">
    <property type="entry name" value="Phosphatidylinositol (PI) phosphodiesterase"/>
    <property type="match status" value="2"/>
</dbReference>
<protein>
    <submittedName>
        <fullName evidence="2">Glycerophosphoryl diester phosphodiesterase</fullName>
    </submittedName>
</protein>
<dbReference type="PROSITE" id="PS51704">
    <property type="entry name" value="GP_PDE"/>
    <property type="match status" value="2"/>
</dbReference>
<dbReference type="Pfam" id="PF03009">
    <property type="entry name" value="GDPD"/>
    <property type="match status" value="2"/>
</dbReference>
<evidence type="ECO:0000259" key="1">
    <source>
        <dbReference type="PROSITE" id="PS51704"/>
    </source>
</evidence>
<name>A0A1M7BT93_9HYPH</name>
<sequence length="494" mass="54123">MTSPSPTTSRVDMAWLTSGRPLAIAHRGASAYAPDNTLAAFALADVLGADMWEVDIQLSSDGIAVVCHDSDLNAVAGRDEPVSALSAEDLSTLATLSGEPIPLFSQVVELAQAKGAALYLDVKNSAAYEATLRVLQDTNFERAVFGINDPAFCRKLVDGGCPYPVSILFGIGKDPFEMAELSGADILHPCWERAGDRPDRLLTPAFFAEAQRRGLPVVTWHEERPDVAASLLQLPVAGICSDTPQLLKSYRHRFPDAPEVVCHRGACAIAPENTLASAHAAFAAGFHVVELDVRQIADGSLAVFHDHKLERTTDGTGPVAAQTADSLQDLDAGSWFSRHYTGEPVPFLSELLTCATIWSGQLYIELKETDPAAILSEVERHDFFGNCFFWSFNAEYLQQMKALEPRARFMARREDYDSIEACLADLSPVIVEFNQDNLDPVDLDKVRACGARIMIAYMGRDREIQERIRQLRPDLVNINDLFGWSRLIETASAN</sequence>
<dbReference type="Proteomes" id="UP000186002">
    <property type="component" value="Unassembled WGS sequence"/>
</dbReference>
<dbReference type="GO" id="GO:0008081">
    <property type="term" value="F:phosphoric diester hydrolase activity"/>
    <property type="evidence" value="ECO:0007669"/>
    <property type="project" value="InterPro"/>
</dbReference>
<dbReference type="InterPro" id="IPR030395">
    <property type="entry name" value="GP_PDE_dom"/>
</dbReference>
<accession>A0A1M7BT93</accession>
<dbReference type="OrthoDB" id="1854250at2"/>
<dbReference type="GO" id="GO:0006629">
    <property type="term" value="P:lipid metabolic process"/>
    <property type="evidence" value="ECO:0007669"/>
    <property type="project" value="InterPro"/>
</dbReference>
<reference evidence="2 3" key="1">
    <citation type="submission" date="2016-11" db="EMBL/GenBank/DDBJ databases">
        <authorList>
            <person name="Jaros S."/>
            <person name="Januszkiewicz K."/>
            <person name="Wedrychowicz H."/>
        </authorList>
    </citation>
    <scope>NUCLEOTIDE SEQUENCE [LARGE SCALE GENOMIC DNA]</scope>
    <source>
        <strain evidence="2 3">DSM 22153</strain>
    </source>
</reference>
<dbReference type="PANTHER" id="PTHR46211">
    <property type="entry name" value="GLYCEROPHOSPHORYL DIESTER PHOSPHODIESTERASE"/>
    <property type="match status" value="1"/>
</dbReference>
<dbReference type="SUPFAM" id="SSF51695">
    <property type="entry name" value="PLC-like phosphodiesterases"/>
    <property type="match status" value="2"/>
</dbReference>
<dbReference type="STRING" id="735517.SAMN05444272_0961"/>
<dbReference type="CDD" id="cd08556">
    <property type="entry name" value="GDPD"/>
    <property type="match status" value="1"/>
</dbReference>
<evidence type="ECO:0000313" key="2">
    <source>
        <dbReference type="EMBL" id="SHL58200.1"/>
    </source>
</evidence>
<dbReference type="CDD" id="cd08566">
    <property type="entry name" value="GDPD_AtGDE_like"/>
    <property type="match status" value="1"/>
</dbReference>
<feature type="domain" description="GP-PDE" evidence="1">
    <location>
        <begin position="258"/>
        <end position="494"/>
    </location>
</feature>
<dbReference type="RefSeq" id="WP_084081703.1">
    <property type="nucleotide sequence ID" value="NZ_FRBW01000001.1"/>
</dbReference>
<dbReference type="AlphaFoldDB" id="A0A1M7BT93"/>
<dbReference type="PANTHER" id="PTHR46211:SF14">
    <property type="entry name" value="GLYCEROPHOSPHODIESTER PHOSPHODIESTERASE"/>
    <property type="match status" value="1"/>
</dbReference>
<evidence type="ECO:0000313" key="3">
    <source>
        <dbReference type="Proteomes" id="UP000186002"/>
    </source>
</evidence>
<feature type="domain" description="GP-PDE" evidence="1">
    <location>
        <begin position="21"/>
        <end position="251"/>
    </location>
</feature>
<dbReference type="EMBL" id="FRBW01000001">
    <property type="protein sequence ID" value="SHL58200.1"/>
    <property type="molecule type" value="Genomic_DNA"/>
</dbReference>
<keyword evidence="3" id="KW-1185">Reference proteome</keyword>